<name>A0A1Z4MT18_9CYAN</name>
<evidence type="ECO:0000313" key="1">
    <source>
        <dbReference type="EMBL" id="BAY96620.1"/>
    </source>
</evidence>
<organism evidence="1 2">
    <name type="scientific">Tolypothrix tenuis PCC 7101</name>
    <dbReference type="NCBI Taxonomy" id="231146"/>
    <lineage>
        <taxon>Bacteria</taxon>
        <taxon>Bacillati</taxon>
        <taxon>Cyanobacteriota</taxon>
        <taxon>Cyanophyceae</taxon>
        <taxon>Nostocales</taxon>
        <taxon>Tolypothrichaceae</taxon>
        <taxon>Tolypothrix</taxon>
    </lineage>
</organism>
<accession>A0A1Z4MT18</accession>
<proteinExistence type="predicted"/>
<dbReference type="AlphaFoldDB" id="A0A1Z4MT18"/>
<evidence type="ECO:0000313" key="2">
    <source>
        <dbReference type="Proteomes" id="UP000218785"/>
    </source>
</evidence>
<keyword evidence="2" id="KW-1185">Reference proteome</keyword>
<reference evidence="1 2" key="1">
    <citation type="submission" date="2017-06" db="EMBL/GenBank/DDBJ databases">
        <title>Genome sequencing of cyanobaciteial culture collection at National Institute for Environmental Studies (NIES).</title>
        <authorList>
            <person name="Hirose Y."/>
            <person name="Shimura Y."/>
            <person name="Fujisawa T."/>
            <person name="Nakamura Y."/>
            <person name="Kawachi M."/>
        </authorList>
    </citation>
    <scope>NUCLEOTIDE SEQUENCE [LARGE SCALE GENOMIC DNA]</scope>
    <source>
        <strain evidence="1 2">NIES-37</strain>
    </source>
</reference>
<dbReference type="EMBL" id="AP018248">
    <property type="protein sequence ID" value="BAY96620.1"/>
    <property type="molecule type" value="Genomic_DNA"/>
</dbReference>
<gene>
    <name evidence="1" type="ORF">NIES37_05540</name>
</gene>
<dbReference type="Proteomes" id="UP000218785">
    <property type="component" value="Chromosome"/>
</dbReference>
<dbReference type="KEGG" id="ttq:NIES37_05540"/>
<protein>
    <submittedName>
        <fullName evidence="1">Uncharacterized protein</fullName>
    </submittedName>
</protein>
<sequence>MVPVGIEVQNLKILNNHEKLNFNYMEAFSPTPPEWTNNAIHAYQFCCPNCKSSSREALQVWLNRRSPVMTEDHRRKWQEFYNCHCGNAWWAWSSDRPPTDLSNQKDINPI</sequence>